<reference evidence="2 3" key="1">
    <citation type="submission" date="2023-06" db="EMBL/GenBank/DDBJ databases">
        <authorList>
            <person name="Yushchuk O."/>
            <person name="Binda E."/>
            <person name="Ruckert-Reed C."/>
            <person name="Fedorenko V."/>
            <person name="Kalinowski J."/>
            <person name="Marinelli F."/>
        </authorList>
    </citation>
    <scope>NUCLEOTIDE SEQUENCE [LARGE SCALE GENOMIC DNA]</scope>
    <source>
        <strain evidence="2 3">NRRL 3884</strain>
    </source>
</reference>
<keyword evidence="1" id="KW-1133">Transmembrane helix</keyword>
<keyword evidence="3" id="KW-1185">Reference proteome</keyword>
<proteinExistence type="predicted"/>
<protein>
    <submittedName>
        <fullName evidence="2">Uncharacterized protein</fullName>
    </submittedName>
</protein>
<accession>A0ABY8WN62</accession>
<feature type="transmembrane region" description="Helical" evidence="1">
    <location>
        <begin position="83"/>
        <end position="103"/>
    </location>
</feature>
<feature type="transmembrane region" description="Helical" evidence="1">
    <location>
        <begin position="9"/>
        <end position="29"/>
    </location>
</feature>
<feature type="transmembrane region" description="Helical" evidence="1">
    <location>
        <begin position="35"/>
        <end position="52"/>
    </location>
</feature>
<evidence type="ECO:0000256" key="1">
    <source>
        <dbReference type="SAM" id="Phobius"/>
    </source>
</evidence>
<dbReference type="Proteomes" id="UP001240150">
    <property type="component" value="Chromosome"/>
</dbReference>
<dbReference type="RefSeq" id="WP_284919371.1">
    <property type="nucleotide sequence ID" value="NZ_CP126980.1"/>
</dbReference>
<organism evidence="2 3">
    <name type="scientific">Actinoplanes oblitus</name>
    <dbReference type="NCBI Taxonomy" id="3040509"/>
    <lineage>
        <taxon>Bacteria</taxon>
        <taxon>Bacillati</taxon>
        <taxon>Actinomycetota</taxon>
        <taxon>Actinomycetes</taxon>
        <taxon>Micromonosporales</taxon>
        <taxon>Micromonosporaceae</taxon>
        <taxon>Actinoplanes</taxon>
    </lineage>
</organism>
<name>A0ABY8WN62_9ACTN</name>
<sequence length="124" mass="13962">MPQRPTPPLVTVMCILLCIGGGLTVFYAALSLRSLSFPIVLQGLYGVFYLFLSWRLQRANRWAWWALAVLCVVSLLIEAVRLGLHGLTGVPGLVWPLLYLILLTRPTVRHWFFTPQPPPVPEIP</sequence>
<evidence type="ECO:0000313" key="3">
    <source>
        <dbReference type="Proteomes" id="UP001240150"/>
    </source>
</evidence>
<keyword evidence="1" id="KW-0812">Transmembrane</keyword>
<dbReference type="EMBL" id="CP126980">
    <property type="protein sequence ID" value="WIM97978.1"/>
    <property type="molecule type" value="Genomic_DNA"/>
</dbReference>
<keyword evidence="1" id="KW-0472">Membrane</keyword>
<feature type="transmembrane region" description="Helical" evidence="1">
    <location>
        <begin position="59"/>
        <end position="77"/>
    </location>
</feature>
<gene>
    <name evidence="2" type="ORF">ACTOB_001546</name>
</gene>
<evidence type="ECO:0000313" key="2">
    <source>
        <dbReference type="EMBL" id="WIM97978.1"/>
    </source>
</evidence>